<feature type="repeat" description="WD" evidence="7">
    <location>
        <begin position="298"/>
        <end position="330"/>
    </location>
</feature>
<gene>
    <name evidence="9" type="ORF">G7K_5655-t1</name>
</gene>
<dbReference type="PANTHER" id="PTHR19877:SF13">
    <property type="entry name" value="SERINE-THREONINE KINASE RECEPTOR-ASSOCIATED PROTEIN"/>
    <property type="match status" value="1"/>
</dbReference>
<dbReference type="OrthoDB" id="408728at2759"/>
<comment type="caution">
    <text evidence="9">The sequence shown here is derived from an EMBL/GenBank/DDBJ whole genome shotgun (WGS) entry which is preliminary data.</text>
</comment>
<dbReference type="InterPro" id="IPR001680">
    <property type="entry name" value="WD40_rpt"/>
</dbReference>
<evidence type="ECO:0000256" key="8">
    <source>
        <dbReference type="SAM" id="MobiDB-lite"/>
    </source>
</evidence>
<dbReference type="GO" id="GO:0000387">
    <property type="term" value="P:spliceosomal snRNP assembly"/>
    <property type="evidence" value="ECO:0007669"/>
    <property type="project" value="TreeGrafter"/>
</dbReference>
<reference evidence="9 10" key="2">
    <citation type="journal article" date="2014" name="J. Gen. Appl. Microbiol.">
        <title>The early diverging ascomycetous budding yeast Saitoella complicata has three histone deacetylases belonging to the Clr6, Hos2, and Rpd3 lineages.</title>
        <authorList>
            <person name="Nishida H."/>
            <person name="Matsumoto T."/>
            <person name="Kondo S."/>
            <person name="Hamamoto M."/>
            <person name="Yoshikawa H."/>
        </authorList>
    </citation>
    <scope>NUCLEOTIDE SEQUENCE [LARGE SCALE GENOMIC DNA]</scope>
    <source>
        <strain evidence="9 10">NRRL Y-17804</strain>
    </source>
</reference>
<sequence length="340" mass="37804">MNSTTFRTPSPASAPANGQNNVNGNYTPRVVPLTCSGHTRPVPYLHFSDLIPQDEEHPYYFVSACKDGNPMIRDGMRGDWVGTFLGHKGCVWSAKISGDAATAVTGSADFTAKVWDTYNGQATHTFHHNHIVRAVDFQHARKGLQSENIVTGGHEKLLRTFSLAEGRDEPTTTFSGSQGTIKSVSWTTSEIIISAAEDKQVRWWDNRIGEEIAAFPTGPGEDITSCEVTRDRRYITVTAGKKIYFIDYKTRECVKTVTTNYNISSVALHPSQSHFVTGSTDDTWVRVYDFEGNELEVYKGHHGPIWTVGFSPDGRLYATGSEDGTIRLWKWGPEAYGLWK</sequence>
<dbReference type="OMA" id="DGFYGLW"/>
<protein>
    <recommendedName>
        <fullName evidence="6">Serine-threonine kinase receptor-associated protein</fullName>
    </recommendedName>
</protein>
<dbReference type="PRINTS" id="PR00320">
    <property type="entry name" value="GPROTEINBRPT"/>
</dbReference>
<keyword evidence="1 7" id="KW-0853">WD repeat</keyword>
<dbReference type="InterPro" id="IPR015943">
    <property type="entry name" value="WD40/YVTN_repeat-like_dom_sf"/>
</dbReference>
<evidence type="ECO:0000313" key="10">
    <source>
        <dbReference type="Proteomes" id="UP000033140"/>
    </source>
</evidence>
<feature type="repeat" description="WD" evidence="7">
    <location>
        <begin position="174"/>
        <end position="214"/>
    </location>
</feature>
<dbReference type="SUPFAM" id="SSF50978">
    <property type="entry name" value="WD40 repeat-like"/>
    <property type="match status" value="1"/>
</dbReference>
<dbReference type="STRING" id="698492.A0A0E9NPF7"/>
<name>A0A0E9NPF7_SAICN</name>
<proteinExistence type="inferred from homology"/>
<feature type="region of interest" description="Disordered" evidence="8">
    <location>
        <begin position="1"/>
        <end position="25"/>
    </location>
</feature>
<evidence type="ECO:0000256" key="1">
    <source>
        <dbReference type="ARBA" id="ARBA00022574"/>
    </source>
</evidence>
<evidence type="ECO:0000256" key="7">
    <source>
        <dbReference type="PROSITE-ProRule" id="PRU00221"/>
    </source>
</evidence>
<evidence type="ECO:0000256" key="4">
    <source>
        <dbReference type="ARBA" id="ARBA00023187"/>
    </source>
</evidence>
<evidence type="ECO:0000256" key="3">
    <source>
        <dbReference type="ARBA" id="ARBA00022737"/>
    </source>
</evidence>
<dbReference type="Proteomes" id="UP000033140">
    <property type="component" value="Unassembled WGS sequence"/>
</dbReference>
<keyword evidence="3" id="KW-0677">Repeat</keyword>
<keyword evidence="4" id="KW-0508">mRNA splicing</keyword>
<dbReference type="SMART" id="SM00320">
    <property type="entry name" value="WD40"/>
    <property type="match status" value="7"/>
</dbReference>
<dbReference type="AlphaFoldDB" id="A0A0E9NPF7"/>
<dbReference type="GO" id="GO:0003723">
    <property type="term" value="F:RNA binding"/>
    <property type="evidence" value="ECO:0007669"/>
    <property type="project" value="TreeGrafter"/>
</dbReference>
<dbReference type="PANTHER" id="PTHR19877">
    <property type="entry name" value="EUKARYOTIC TRANSLATION INITIATION FACTOR 3 SUBUNIT I"/>
    <property type="match status" value="1"/>
</dbReference>
<keyword evidence="10" id="KW-1185">Reference proteome</keyword>
<comment type="similarity">
    <text evidence="5">Belongs to the WD repeat STRAP family.</text>
</comment>
<dbReference type="InterPro" id="IPR036322">
    <property type="entry name" value="WD40_repeat_dom_sf"/>
</dbReference>
<dbReference type="PROSITE" id="PS50294">
    <property type="entry name" value="WD_REPEATS_REGION"/>
    <property type="match status" value="2"/>
</dbReference>
<evidence type="ECO:0000256" key="2">
    <source>
        <dbReference type="ARBA" id="ARBA00022664"/>
    </source>
</evidence>
<dbReference type="Pfam" id="PF00400">
    <property type="entry name" value="WD40"/>
    <property type="match status" value="4"/>
</dbReference>
<evidence type="ECO:0000313" key="9">
    <source>
        <dbReference type="EMBL" id="GAO51556.1"/>
    </source>
</evidence>
<dbReference type="EMBL" id="BACD03000048">
    <property type="protein sequence ID" value="GAO51556.1"/>
    <property type="molecule type" value="Genomic_DNA"/>
</dbReference>
<dbReference type="PROSITE" id="PS50082">
    <property type="entry name" value="WD_REPEATS_2"/>
    <property type="match status" value="3"/>
</dbReference>
<dbReference type="InterPro" id="IPR020472">
    <property type="entry name" value="WD40_PAC1"/>
</dbReference>
<dbReference type="RefSeq" id="XP_019026102.1">
    <property type="nucleotide sequence ID" value="XM_019166155.1"/>
</dbReference>
<dbReference type="Gene3D" id="2.130.10.10">
    <property type="entry name" value="YVTN repeat-like/Quinoprotein amine dehydrogenase"/>
    <property type="match status" value="1"/>
</dbReference>
<keyword evidence="2" id="KW-0507">mRNA processing</keyword>
<reference evidence="9 10" key="3">
    <citation type="journal article" date="2015" name="Genome Announc.">
        <title>Draft Genome Sequence of the Archiascomycetous Yeast Saitoella complicata.</title>
        <authorList>
            <person name="Yamauchi K."/>
            <person name="Kondo S."/>
            <person name="Hamamoto M."/>
            <person name="Takahashi Y."/>
            <person name="Ogura Y."/>
            <person name="Hayashi T."/>
            <person name="Nishida H."/>
        </authorList>
    </citation>
    <scope>NUCLEOTIDE SEQUENCE [LARGE SCALE GENOMIC DNA]</scope>
    <source>
        <strain evidence="9 10">NRRL Y-17804</strain>
    </source>
</reference>
<dbReference type="CDD" id="cd00200">
    <property type="entry name" value="WD40"/>
    <property type="match status" value="1"/>
</dbReference>
<feature type="repeat" description="WD" evidence="7">
    <location>
        <begin position="84"/>
        <end position="125"/>
    </location>
</feature>
<organism evidence="9 10">
    <name type="scientific">Saitoella complicata (strain BCRC 22490 / CBS 7301 / JCM 7358 / NBRC 10748 / NRRL Y-17804)</name>
    <dbReference type="NCBI Taxonomy" id="698492"/>
    <lineage>
        <taxon>Eukaryota</taxon>
        <taxon>Fungi</taxon>
        <taxon>Dikarya</taxon>
        <taxon>Ascomycota</taxon>
        <taxon>Taphrinomycotina</taxon>
        <taxon>Taphrinomycotina incertae sedis</taxon>
        <taxon>Saitoella</taxon>
    </lineage>
</organism>
<reference evidence="9 10" key="1">
    <citation type="journal article" date="2011" name="J. Gen. Appl. Microbiol.">
        <title>Draft genome sequencing of the enigmatic yeast Saitoella complicata.</title>
        <authorList>
            <person name="Nishida H."/>
            <person name="Hamamoto M."/>
            <person name="Sugiyama J."/>
        </authorList>
    </citation>
    <scope>NUCLEOTIDE SEQUENCE [LARGE SCALE GENOMIC DNA]</scope>
    <source>
        <strain evidence="9 10">NRRL Y-17804</strain>
    </source>
</reference>
<dbReference type="GO" id="GO:0032797">
    <property type="term" value="C:SMN complex"/>
    <property type="evidence" value="ECO:0007669"/>
    <property type="project" value="TreeGrafter"/>
</dbReference>
<evidence type="ECO:0000256" key="6">
    <source>
        <dbReference type="ARBA" id="ARBA00040390"/>
    </source>
</evidence>
<evidence type="ECO:0000256" key="5">
    <source>
        <dbReference type="ARBA" id="ARBA00038394"/>
    </source>
</evidence>
<accession>A0A0E9NPF7</accession>